<sequence length="372" mass="42986">MLITGLEKSFGKKAINESYRSIQIGTPLSRTTSTSVLECHQRPANLPVWQPPILEVEYRLPTVVNPKTDSAAFRSISADTLHKLLTTRTEQEFNKEFILLDCRYNYEFNGGHIKYAVNFYDNTQVHTLFYPDDPDEFDNMNSRVPIFYCEYSQVRGPKMAHELRRFDRRRNEASYPIVDYPEIYLLEGDIIIFINCLKKRHGLCVPDKYIPMKTKKFSSVLKKFSSHRLRTQNIAKHCCLQQDSLVIRRKRRGGFLENMSSIKKIQLNAPMMTSTPRAEQTTSLVENEMKRIQIWRSDTNSFPSTSEWDSSFETSLTELDNSVLEERSEVSITNQSQAIMNLDLDRSSPLSFDTIAPKAFSFDSDVSSVLSH</sequence>
<evidence type="ECO:0000313" key="1">
    <source>
        <dbReference type="Proteomes" id="UP000887576"/>
    </source>
</evidence>
<name>A0AC34RCA4_9BILA</name>
<accession>A0AC34RCA4</accession>
<proteinExistence type="predicted"/>
<reference evidence="2" key="1">
    <citation type="submission" date="2022-11" db="UniProtKB">
        <authorList>
            <consortium name="WormBaseParasite"/>
        </authorList>
    </citation>
    <scope>IDENTIFICATION</scope>
</reference>
<dbReference type="WBParaSite" id="JU765_v2.g5291.t1">
    <property type="protein sequence ID" value="JU765_v2.g5291.t1"/>
    <property type="gene ID" value="JU765_v2.g5291"/>
</dbReference>
<evidence type="ECO:0000313" key="2">
    <source>
        <dbReference type="WBParaSite" id="JU765_v2.g5291.t1"/>
    </source>
</evidence>
<dbReference type="Proteomes" id="UP000887576">
    <property type="component" value="Unplaced"/>
</dbReference>
<protein>
    <submittedName>
        <fullName evidence="2">Protein-tyrosine-phosphatase</fullName>
    </submittedName>
</protein>
<organism evidence="1 2">
    <name type="scientific">Panagrolaimus sp. JU765</name>
    <dbReference type="NCBI Taxonomy" id="591449"/>
    <lineage>
        <taxon>Eukaryota</taxon>
        <taxon>Metazoa</taxon>
        <taxon>Ecdysozoa</taxon>
        <taxon>Nematoda</taxon>
        <taxon>Chromadorea</taxon>
        <taxon>Rhabditida</taxon>
        <taxon>Tylenchina</taxon>
        <taxon>Panagrolaimomorpha</taxon>
        <taxon>Panagrolaimoidea</taxon>
        <taxon>Panagrolaimidae</taxon>
        <taxon>Panagrolaimus</taxon>
    </lineage>
</organism>